<gene>
    <name evidence="2" type="ORF">AGRHK599_LOCUS670</name>
</gene>
<feature type="domain" description="SnoaL-like" evidence="1">
    <location>
        <begin position="28"/>
        <end position="125"/>
    </location>
</feature>
<reference evidence="2 3" key="1">
    <citation type="submission" date="2020-06" db="EMBL/GenBank/DDBJ databases">
        <authorList>
            <person name="De Coninck B."/>
            <person name="Ibrahim H."/>
        </authorList>
    </citation>
    <scope>NUCLEOTIDE SEQUENCE [LARGE SCALE GENOMIC DNA]</scope>
    <source>
        <strain evidence="2">Ag_rhizogenes_K599</strain>
    </source>
</reference>
<sequence>MTPRPETLPPLQMLERMFEVEMSFMESESRDIAILTKAFHPDVVIHEPTSLPYSGDWKGLPGIAGLMQAMNQTFSKMAIEDLTCAGSAERLHVSCFLHMTSRVTGVEIRQPFAQILRFHDGLLIEGTPFYFDTAQIENALTDSSSAGTSAAFSR</sequence>
<dbReference type="InterPro" id="IPR032710">
    <property type="entry name" value="NTF2-like_dom_sf"/>
</dbReference>
<evidence type="ECO:0000259" key="1">
    <source>
        <dbReference type="Pfam" id="PF12680"/>
    </source>
</evidence>
<evidence type="ECO:0000313" key="3">
    <source>
        <dbReference type="Proteomes" id="UP000528185"/>
    </source>
</evidence>
<name>A0AAN2DC16_RHIRH</name>
<dbReference type="InterPro" id="IPR037401">
    <property type="entry name" value="SnoaL-like"/>
</dbReference>
<dbReference type="Proteomes" id="UP000528185">
    <property type="component" value="Unassembled WGS sequence"/>
</dbReference>
<comment type="caution">
    <text evidence="2">The sequence shown here is derived from an EMBL/GenBank/DDBJ whole genome shotgun (WGS) entry which is preliminary data.</text>
</comment>
<organism evidence="2 3">
    <name type="scientific">Rhizobium rhizogenes</name>
    <name type="common">Agrobacterium rhizogenes</name>
    <dbReference type="NCBI Taxonomy" id="359"/>
    <lineage>
        <taxon>Bacteria</taxon>
        <taxon>Pseudomonadati</taxon>
        <taxon>Pseudomonadota</taxon>
        <taxon>Alphaproteobacteria</taxon>
        <taxon>Hyphomicrobiales</taxon>
        <taxon>Rhizobiaceae</taxon>
        <taxon>Rhizobium/Agrobacterium group</taxon>
        <taxon>Rhizobium</taxon>
    </lineage>
</organism>
<dbReference type="Pfam" id="PF12680">
    <property type="entry name" value="SnoaL_2"/>
    <property type="match status" value="1"/>
</dbReference>
<dbReference type="EMBL" id="CAICSX020000001">
    <property type="protein sequence ID" value="CAD0210653.1"/>
    <property type="molecule type" value="Genomic_DNA"/>
</dbReference>
<evidence type="ECO:0000313" key="2">
    <source>
        <dbReference type="EMBL" id="CAD0210653.1"/>
    </source>
</evidence>
<dbReference type="SUPFAM" id="SSF54427">
    <property type="entry name" value="NTF2-like"/>
    <property type="match status" value="1"/>
</dbReference>
<protein>
    <recommendedName>
        <fullName evidence="1">SnoaL-like domain-containing protein</fullName>
    </recommendedName>
</protein>
<dbReference type="Gene3D" id="3.10.450.50">
    <property type="match status" value="1"/>
</dbReference>
<proteinExistence type="predicted"/>
<dbReference type="AlphaFoldDB" id="A0AAN2DC16"/>
<accession>A0AAN2DC16</accession>